<dbReference type="STRING" id="282199.GCA_001049735_00213"/>
<dbReference type="SUPFAM" id="SSF64438">
    <property type="entry name" value="CNF1/YfiH-like putative cysteine hydrolases"/>
    <property type="match status" value="1"/>
</dbReference>
<evidence type="ECO:0000256" key="3">
    <source>
        <dbReference type="HAMAP-Rule" id="MF_01440"/>
    </source>
</evidence>
<accession>A0A0U1NHI4</accession>
<evidence type="ECO:0000256" key="1">
    <source>
        <dbReference type="ARBA" id="ARBA00022500"/>
    </source>
</evidence>
<dbReference type="InterPro" id="IPR005659">
    <property type="entry name" value="Chemorcpt_Glu_NH3ase_CheD"/>
</dbReference>
<dbReference type="HAMAP" id="MF_01440">
    <property type="entry name" value="CheD"/>
    <property type="match status" value="1"/>
</dbReference>
<proteinExistence type="inferred from homology"/>
<reference evidence="4 5" key="1">
    <citation type="submission" date="2015-04" db="EMBL/GenBank/DDBJ databases">
        <authorList>
            <person name="Syromyatnikov M.Y."/>
            <person name="Popov V.N."/>
        </authorList>
    </citation>
    <scope>NUCLEOTIDE SEQUENCE [LARGE SCALE GENOMIC DNA]</scope>
    <source>
        <strain evidence="4 5">CECT 5292</strain>
    </source>
</reference>
<evidence type="ECO:0000313" key="5">
    <source>
        <dbReference type="Proteomes" id="UP000048949"/>
    </source>
</evidence>
<dbReference type="AlphaFoldDB" id="A0A0U1NHI4"/>
<organism evidence="4 5">
    <name type="scientific">Nereida ignava</name>
    <dbReference type="NCBI Taxonomy" id="282199"/>
    <lineage>
        <taxon>Bacteria</taxon>
        <taxon>Pseudomonadati</taxon>
        <taxon>Pseudomonadota</taxon>
        <taxon>Alphaproteobacteria</taxon>
        <taxon>Rhodobacterales</taxon>
        <taxon>Roseobacteraceae</taxon>
        <taxon>Nereida</taxon>
    </lineage>
</organism>
<dbReference type="GO" id="GO:0006935">
    <property type="term" value="P:chemotaxis"/>
    <property type="evidence" value="ECO:0007669"/>
    <property type="project" value="UniProtKB-UniRule"/>
</dbReference>
<dbReference type="InterPro" id="IPR011324">
    <property type="entry name" value="Cytotoxic_necrot_fac-like_cat"/>
</dbReference>
<dbReference type="InterPro" id="IPR038592">
    <property type="entry name" value="CheD-like_sf"/>
</dbReference>
<dbReference type="CDD" id="cd16352">
    <property type="entry name" value="CheD"/>
    <property type="match status" value="1"/>
</dbReference>
<comment type="function">
    <text evidence="3">Probably deamidates glutamine residues to glutamate on methyl-accepting chemotaxis receptors (MCPs), playing an important role in chemotaxis.</text>
</comment>
<comment type="similarity">
    <text evidence="3">Belongs to the CheD family.</text>
</comment>
<dbReference type="EC" id="3.5.1.44" evidence="3"/>
<dbReference type="PANTHER" id="PTHR35147:SF2">
    <property type="entry name" value="CHEMORECEPTOR GLUTAMINE DEAMIDASE CHED-RELATED"/>
    <property type="match status" value="1"/>
</dbReference>
<comment type="catalytic activity">
    <reaction evidence="3">
        <text>L-glutaminyl-[protein] + H2O = L-glutamyl-[protein] + NH4(+)</text>
        <dbReference type="Rhea" id="RHEA:16441"/>
        <dbReference type="Rhea" id="RHEA-COMP:10207"/>
        <dbReference type="Rhea" id="RHEA-COMP:10208"/>
        <dbReference type="ChEBI" id="CHEBI:15377"/>
        <dbReference type="ChEBI" id="CHEBI:28938"/>
        <dbReference type="ChEBI" id="CHEBI:29973"/>
        <dbReference type="ChEBI" id="CHEBI:30011"/>
        <dbReference type="EC" id="3.5.1.44"/>
    </reaction>
</comment>
<dbReference type="Proteomes" id="UP000048949">
    <property type="component" value="Unassembled WGS sequence"/>
</dbReference>
<evidence type="ECO:0000313" key="4">
    <source>
        <dbReference type="EMBL" id="CRK74187.1"/>
    </source>
</evidence>
<keyword evidence="4" id="KW-0675">Receptor</keyword>
<keyword evidence="1 3" id="KW-0145">Chemotaxis</keyword>
<sequence>MIRSPLNPQRSGSVTARSGIGARGQRDAVVVPLIQGEIKVSARPLECISTLLGSCVSVCLFDPETGVGGMNHMLLAGKLLNDPNGIRASTNEIERLINATLKAGAVRTNLHAKLFGGAQITRGLTTVGETNGAFAESYLQREGIDVDASSLGGDKARRVHFWPTTGRVKMKFVEDIVVAPPRIPRSVMKDVGDVELF</sequence>
<protein>
    <recommendedName>
        <fullName evidence="3">Probable chemoreceptor glutamine deamidase CheD</fullName>
        <ecNumber evidence="3">3.5.1.44</ecNumber>
    </recommendedName>
</protein>
<dbReference type="GO" id="GO:0050568">
    <property type="term" value="F:protein-glutamine glutaminase activity"/>
    <property type="evidence" value="ECO:0007669"/>
    <property type="project" value="UniProtKB-UniRule"/>
</dbReference>
<dbReference type="PANTHER" id="PTHR35147">
    <property type="entry name" value="CHEMORECEPTOR GLUTAMINE DEAMIDASE CHED-RELATED"/>
    <property type="match status" value="1"/>
</dbReference>
<keyword evidence="5" id="KW-1185">Reference proteome</keyword>
<name>A0A0U1NHI4_9RHOB</name>
<dbReference type="EMBL" id="CVQV01000002">
    <property type="protein sequence ID" value="CRK74187.1"/>
    <property type="molecule type" value="Genomic_DNA"/>
</dbReference>
<dbReference type="Gene3D" id="3.30.1330.200">
    <property type="match status" value="1"/>
</dbReference>
<dbReference type="Pfam" id="PF03975">
    <property type="entry name" value="CheD"/>
    <property type="match status" value="1"/>
</dbReference>
<evidence type="ECO:0000256" key="2">
    <source>
        <dbReference type="ARBA" id="ARBA00022801"/>
    </source>
</evidence>
<gene>
    <name evidence="3 4" type="primary">cheD</name>
    <name evidence="4" type="ORF">NIG5292_00213</name>
</gene>
<keyword evidence="2 3" id="KW-0378">Hydrolase</keyword>